<name>A0A543KCF6_9RHOB</name>
<feature type="transmembrane region" description="Helical" evidence="1">
    <location>
        <begin position="67"/>
        <end position="89"/>
    </location>
</feature>
<gene>
    <name evidence="2" type="ORF">BD293_1378</name>
</gene>
<dbReference type="InterPro" id="IPR018688">
    <property type="entry name" value="PpoB2-like"/>
</dbReference>
<proteinExistence type="predicted"/>
<dbReference type="Proteomes" id="UP000320582">
    <property type="component" value="Unassembled WGS sequence"/>
</dbReference>
<feature type="transmembrane region" description="Helical" evidence="1">
    <location>
        <begin position="141"/>
        <end position="159"/>
    </location>
</feature>
<comment type="caution">
    <text evidence="2">The sequence shown here is derived from an EMBL/GenBank/DDBJ whole genome shotgun (WGS) entry which is preliminary data.</text>
</comment>
<keyword evidence="1" id="KW-0812">Transmembrane</keyword>
<dbReference type="OrthoDB" id="164118at2"/>
<evidence type="ECO:0000313" key="3">
    <source>
        <dbReference type="Proteomes" id="UP000320582"/>
    </source>
</evidence>
<evidence type="ECO:0000256" key="1">
    <source>
        <dbReference type="SAM" id="Phobius"/>
    </source>
</evidence>
<keyword evidence="3" id="KW-1185">Reference proteome</keyword>
<dbReference type="EMBL" id="VFPT01000001">
    <property type="protein sequence ID" value="TQM92760.1"/>
    <property type="molecule type" value="Genomic_DNA"/>
</dbReference>
<sequence length="258" mass="27369">MQFAGAVRRLSTPHWVGFYSLVALCWSALYAMQLPADLIAAADFYGADFWQAICRVEPGLAGAPSIFLMWALMSVAMMAPTVVPTFATWHDLVQSGKAPGFALLLAGFLVVWVGFAVLATLAQIALATAGLVNPIGESTHAALNAALLAAAGLYQFSALKEACLAKCRHPLTFFMQHWQTGPWRMGLRLGAVCLGCCWALMMLAFVGGTMNLLWMGGAMGLMALEKLPSIGAVLTRPLGYGLLAASAAVVIFNLGGWI</sequence>
<feature type="transmembrane region" description="Helical" evidence="1">
    <location>
        <begin position="237"/>
        <end position="257"/>
    </location>
</feature>
<dbReference type="RefSeq" id="WP_142080418.1">
    <property type="nucleotide sequence ID" value="NZ_VFPT01000001.1"/>
</dbReference>
<protein>
    <submittedName>
        <fullName evidence="2">Putative metal-binding membrane protein</fullName>
    </submittedName>
</protein>
<feature type="transmembrane region" description="Helical" evidence="1">
    <location>
        <begin position="12"/>
        <end position="32"/>
    </location>
</feature>
<reference evidence="2 3" key="1">
    <citation type="submission" date="2019-06" db="EMBL/GenBank/DDBJ databases">
        <title>Genomic Encyclopedia of Archaeal and Bacterial Type Strains, Phase II (KMG-II): from individual species to whole genera.</title>
        <authorList>
            <person name="Goeker M."/>
        </authorList>
    </citation>
    <scope>NUCLEOTIDE SEQUENCE [LARGE SCALE GENOMIC DNA]</scope>
    <source>
        <strain evidence="2 3">DSM 18423</strain>
    </source>
</reference>
<dbReference type="Pfam" id="PF09948">
    <property type="entry name" value="PpoB2"/>
    <property type="match status" value="1"/>
</dbReference>
<evidence type="ECO:0000313" key="2">
    <source>
        <dbReference type="EMBL" id="TQM92760.1"/>
    </source>
</evidence>
<dbReference type="AlphaFoldDB" id="A0A543KCF6"/>
<keyword evidence="1" id="KW-1133">Transmembrane helix</keyword>
<feature type="transmembrane region" description="Helical" evidence="1">
    <location>
        <begin position="101"/>
        <end position="129"/>
    </location>
</feature>
<organism evidence="2 3">
    <name type="scientific">Roseinatronobacter monicus</name>
    <dbReference type="NCBI Taxonomy" id="393481"/>
    <lineage>
        <taxon>Bacteria</taxon>
        <taxon>Pseudomonadati</taxon>
        <taxon>Pseudomonadota</taxon>
        <taxon>Alphaproteobacteria</taxon>
        <taxon>Rhodobacterales</taxon>
        <taxon>Paracoccaceae</taxon>
        <taxon>Roseinatronobacter</taxon>
    </lineage>
</organism>
<feature type="transmembrane region" description="Helical" evidence="1">
    <location>
        <begin position="189"/>
        <end position="217"/>
    </location>
</feature>
<accession>A0A543KCF6</accession>
<keyword evidence="1" id="KW-0472">Membrane</keyword>